<dbReference type="OrthoDB" id="1817383at2"/>
<sequence>MLLYRINEKDRTVSIVWSINKNELLSASEKEKVYTFDEILSQLEDFRNNRSEIFENLRITMMSGLNERIKVQDLVKNVGSAVIQNSDNVFFKYYSNLLTVAYMNIGEPILMPKDYVKERFNHKKLVETARAELQKQFDEILQAMNDERNFDYSATGEILVATQRSQLAVIRTENTNIVYRVADKPLLTFFYEFSFAVFNAGLKVCECRFCHRHFLGTEEAVCCEREECLAENKRLKNQMIREKRKNSDYTRDMDNYTAYVRNKKKDLRIAKVSPYVMDEFDDLKKKCKAVVDSKLAECVEFGLPVAELAHTIEEQEAVIKAFRDKALAENR</sequence>
<dbReference type="STRING" id="697329.Rumal_0665"/>
<gene>
    <name evidence="2" type="ordered locus">Rumal_0665</name>
</gene>
<name>E6UHG6_RUMA7</name>
<evidence type="ECO:0000313" key="3">
    <source>
        <dbReference type="Proteomes" id="UP000006919"/>
    </source>
</evidence>
<feature type="coiled-coil region" evidence="1">
    <location>
        <begin position="225"/>
        <end position="252"/>
    </location>
</feature>
<dbReference type="Proteomes" id="UP000006919">
    <property type="component" value="Chromosome"/>
</dbReference>
<accession>E6UHG6</accession>
<reference evidence="2 3" key="1">
    <citation type="journal article" date="2011" name="J. Bacteriol.">
        <title>Complete genome of the cellulolytic ruminal bacterium Ruminococcus albus 7.</title>
        <authorList>
            <person name="Suen G."/>
            <person name="Stevenson D.M."/>
            <person name="Bruce D.C."/>
            <person name="Chertkov O."/>
            <person name="Copeland A."/>
            <person name="Cheng J.F."/>
            <person name="Detter C."/>
            <person name="Detter J.C."/>
            <person name="Goodwin L.A."/>
            <person name="Han C.S."/>
            <person name="Hauser L.J."/>
            <person name="Ivanova N.N."/>
            <person name="Kyrpides N.C."/>
            <person name="Land M.L."/>
            <person name="Lapidus A."/>
            <person name="Lucas S."/>
            <person name="Ovchinnikova G."/>
            <person name="Pitluck S."/>
            <person name="Tapia R."/>
            <person name="Woyke T."/>
            <person name="Boyum J."/>
            <person name="Mead D."/>
            <person name="Weimer P.J."/>
        </authorList>
    </citation>
    <scope>NUCLEOTIDE SEQUENCE [LARGE SCALE GENOMIC DNA]</scope>
    <source>
        <strain evidence="3">ATCC 27210 / DSM 20455 / JCM 14654 / NCDO 2250 / 7</strain>
    </source>
</reference>
<keyword evidence="1" id="KW-0175">Coiled coil</keyword>
<evidence type="ECO:0000313" key="2">
    <source>
        <dbReference type="EMBL" id="ADU21211.1"/>
    </source>
</evidence>
<proteinExistence type="predicted"/>
<evidence type="ECO:0000256" key="1">
    <source>
        <dbReference type="SAM" id="Coils"/>
    </source>
</evidence>
<dbReference type="AlphaFoldDB" id="E6UHG6"/>
<protein>
    <submittedName>
        <fullName evidence="2">Uncharacterized protein</fullName>
    </submittedName>
</protein>
<organism evidence="2 3">
    <name type="scientific">Ruminococcus albus (strain ATCC 27210 / DSM 20455 / JCM 14654 / NCDO 2250 / 7)</name>
    <dbReference type="NCBI Taxonomy" id="697329"/>
    <lineage>
        <taxon>Bacteria</taxon>
        <taxon>Bacillati</taxon>
        <taxon>Bacillota</taxon>
        <taxon>Clostridia</taxon>
        <taxon>Eubacteriales</taxon>
        <taxon>Oscillospiraceae</taxon>
        <taxon>Ruminococcus</taxon>
    </lineage>
</organism>
<dbReference type="RefSeq" id="WP_013497402.1">
    <property type="nucleotide sequence ID" value="NC_014833.1"/>
</dbReference>
<dbReference type="EMBL" id="CP002403">
    <property type="protein sequence ID" value="ADU21211.1"/>
    <property type="molecule type" value="Genomic_DNA"/>
</dbReference>
<dbReference type="HOGENOM" id="CLU_818572_0_0_9"/>
<dbReference type="eggNOG" id="ENOG50323W7">
    <property type="taxonomic scope" value="Bacteria"/>
</dbReference>
<dbReference type="KEGG" id="ral:Rumal_0665"/>